<evidence type="ECO:0008006" key="3">
    <source>
        <dbReference type="Google" id="ProtNLM"/>
    </source>
</evidence>
<dbReference type="PATRIC" id="fig|1408103.3.peg.3439"/>
<name>A0A0M2SX37_9BACI</name>
<organism evidence="1 2">
    <name type="scientific">Mesobacillus campisalis</name>
    <dbReference type="NCBI Taxonomy" id="1408103"/>
    <lineage>
        <taxon>Bacteria</taxon>
        <taxon>Bacillati</taxon>
        <taxon>Bacillota</taxon>
        <taxon>Bacilli</taxon>
        <taxon>Bacillales</taxon>
        <taxon>Bacillaceae</taxon>
        <taxon>Mesobacillus</taxon>
    </lineage>
</organism>
<dbReference type="AlphaFoldDB" id="A0A0M2SX37"/>
<dbReference type="Proteomes" id="UP000034166">
    <property type="component" value="Unassembled WGS sequence"/>
</dbReference>
<accession>A0A0M2SX37</accession>
<evidence type="ECO:0000313" key="2">
    <source>
        <dbReference type="Proteomes" id="UP000034166"/>
    </source>
</evidence>
<protein>
    <recommendedName>
        <fullName evidence="3">Spore coat protein</fullName>
    </recommendedName>
</protein>
<keyword evidence="2" id="KW-1185">Reference proteome</keyword>
<evidence type="ECO:0000313" key="1">
    <source>
        <dbReference type="EMBL" id="KKK37180.1"/>
    </source>
</evidence>
<sequence length="62" mass="6742">MDNNLGIHEKLELHELMIFKNSCLAKAAALSAAAQDEALKTILSADLTAARKEVQELQGYLS</sequence>
<proteinExistence type="predicted"/>
<reference evidence="1 2" key="1">
    <citation type="submission" date="2015-04" db="EMBL/GenBank/DDBJ databases">
        <title>Taxonomic description and genome sequence of Bacillus campisalis sp. nov., a novel member of the genus Bacillus isolated from solar saltern.</title>
        <authorList>
            <person name="Mathan Kumar R."/>
            <person name="Kaur G."/>
            <person name="Kumar A."/>
            <person name="Singh N.K."/>
            <person name="Kaur N."/>
            <person name="Kumar N."/>
            <person name="Mayilraj S."/>
        </authorList>
    </citation>
    <scope>NUCLEOTIDE SEQUENCE [LARGE SCALE GENOMIC DNA]</scope>
    <source>
        <strain evidence="1 2">SA2-6</strain>
    </source>
</reference>
<gene>
    <name evidence="1" type="ORF">WQ57_15410</name>
</gene>
<dbReference type="EMBL" id="LAYY01000017">
    <property type="protein sequence ID" value="KKK37180.1"/>
    <property type="molecule type" value="Genomic_DNA"/>
</dbReference>
<comment type="caution">
    <text evidence="1">The sequence shown here is derived from an EMBL/GenBank/DDBJ whole genome shotgun (WGS) entry which is preliminary data.</text>
</comment>